<dbReference type="AlphaFoldDB" id="A0A9D1XQV0"/>
<dbReference type="Proteomes" id="UP000823847">
    <property type="component" value="Unassembled WGS sequence"/>
</dbReference>
<dbReference type="EMBL" id="DXEN01000028">
    <property type="protein sequence ID" value="HIX85814.1"/>
    <property type="molecule type" value="Genomic_DNA"/>
</dbReference>
<protein>
    <submittedName>
        <fullName evidence="3">Outer membrane beta-barrel protein</fullName>
    </submittedName>
</protein>
<reference evidence="3" key="1">
    <citation type="journal article" date="2021" name="PeerJ">
        <title>Extensive microbial diversity within the chicken gut microbiome revealed by metagenomics and culture.</title>
        <authorList>
            <person name="Gilroy R."/>
            <person name="Ravi A."/>
            <person name="Getino M."/>
            <person name="Pursley I."/>
            <person name="Horton D.L."/>
            <person name="Alikhan N.F."/>
            <person name="Baker D."/>
            <person name="Gharbi K."/>
            <person name="Hall N."/>
            <person name="Watson M."/>
            <person name="Adriaenssens E.M."/>
            <person name="Foster-Nyarko E."/>
            <person name="Jarju S."/>
            <person name="Secka A."/>
            <person name="Antonio M."/>
            <person name="Oren A."/>
            <person name="Chaudhuri R.R."/>
            <person name="La Ragione R."/>
            <person name="Hildebrand F."/>
            <person name="Pallen M.J."/>
        </authorList>
    </citation>
    <scope>NUCLEOTIDE SEQUENCE</scope>
    <source>
        <strain evidence="3">ChiHecec2B26-12326</strain>
    </source>
</reference>
<accession>A0A9D1XQV0</accession>
<name>A0A9D1XQV0_9BACT</name>
<reference evidence="3" key="2">
    <citation type="submission" date="2021-04" db="EMBL/GenBank/DDBJ databases">
        <authorList>
            <person name="Gilroy R."/>
        </authorList>
    </citation>
    <scope>NUCLEOTIDE SEQUENCE</scope>
    <source>
        <strain evidence="3">ChiHecec2B26-12326</strain>
    </source>
</reference>
<comment type="caution">
    <text evidence="3">The sequence shown here is derived from an EMBL/GenBank/DDBJ whole genome shotgun (WGS) entry which is preliminary data.</text>
</comment>
<dbReference type="InterPro" id="IPR041700">
    <property type="entry name" value="OMP_b-brl_3"/>
</dbReference>
<evidence type="ECO:0000313" key="4">
    <source>
        <dbReference type="Proteomes" id="UP000823847"/>
    </source>
</evidence>
<proteinExistence type="predicted"/>
<dbReference type="Pfam" id="PF13620">
    <property type="entry name" value="CarboxypepD_reg"/>
    <property type="match status" value="1"/>
</dbReference>
<dbReference type="SUPFAM" id="SSF56935">
    <property type="entry name" value="Porins"/>
    <property type="match status" value="1"/>
</dbReference>
<evidence type="ECO:0000256" key="1">
    <source>
        <dbReference type="SAM" id="SignalP"/>
    </source>
</evidence>
<gene>
    <name evidence="3" type="ORF">H9848_04310</name>
</gene>
<evidence type="ECO:0000259" key="2">
    <source>
        <dbReference type="Pfam" id="PF14905"/>
    </source>
</evidence>
<dbReference type="Pfam" id="PF14905">
    <property type="entry name" value="OMP_b-brl_3"/>
    <property type="match status" value="1"/>
</dbReference>
<feature type="domain" description="Outer membrane protein beta-barrel" evidence="2">
    <location>
        <begin position="366"/>
        <end position="739"/>
    </location>
</feature>
<evidence type="ECO:0000313" key="3">
    <source>
        <dbReference type="EMBL" id="HIX85814.1"/>
    </source>
</evidence>
<feature type="chain" id="PRO_5039444542" evidence="1">
    <location>
        <begin position="22"/>
        <end position="768"/>
    </location>
</feature>
<keyword evidence="1" id="KW-0732">Signal</keyword>
<dbReference type="InterPro" id="IPR008969">
    <property type="entry name" value="CarboxyPept-like_regulatory"/>
</dbReference>
<sequence length="768" mass="87944">MKRMILSLFLLSLFSWSASFAQTIRGKVIDAATREALPFAHVVLLQVADSSFVSGTVAGEDGVFSLDSPVDPSLVRVSLVGYETRVMPLRAEDIRLIALMPGQRRLGEVTVQASAVVREKDRQLVYPSKEQVERSMDGLDLTSRLALPRVWVDPNTRSISMANGNLQLRINGVQASPLEVAALPPADIKRVEYHDNPGLRYGEGVDIVLDYITVKRTSGGNFGMDLNHQLNTFWMSDYIYGKYNRGRSEFSLSAYANGHRYTEAWQDRTETFHGPDGMFQRTQEGLPGRDYEMYWTTTANYNYTNGEESFLNAKLNLFYYDYPHSYSDALLRNSASTAVANLTDNSKSRNFRPSLDVYYFRKLERRQSLAFNVVGTYSTTDSRHTYQETLEGVPVTDIYTRVDGKRYSVIGEGIYEKETESGRFSAGLKHTQAYTDNVYSGSGDYTTHMTEAESYLYGQYVGTWKKWVYNVGVGVSRSYLSQADAGSYNRWYFRPRVALTYNINRALSLRYRYELRNVNPSLSELSDVEQWIDSLQIRKGNPDLSPFLFHTNAIEFHVNTAKVKTGLTLSYQYQPDIVMEETRYDAARGIFVRTYDNQRSFHRLSPEVYLNYSPLGDYLRMNISGGLNHYWSNGNHYAHTYTDPFYAISLSSDVRNFSFGLRFYKRAFLFSGETMQEMDRFSMLSVGYKIGKVRLNASFSTDFHGSARYREENRSALAPYVTDKRFGDIFPSFQLGFSYHLDFGRKYHSGNRKLYNSDNESGILDNRK</sequence>
<feature type="signal peptide" evidence="1">
    <location>
        <begin position="1"/>
        <end position="21"/>
    </location>
</feature>
<dbReference type="SUPFAM" id="SSF49464">
    <property type="entry name" value="Carboxypeptidase regulatory domain-like"/>
    <property type="match status" value="1"/>
</dbReference>
<organism evidence="3 4">
    <name type="scientific">Candidatus Parabacteroides intestinigallinarum</name>
    <dbReference type="NCBI Taxonomy" id="2838722"/>
    <lineage>
        <taxon>Bacteria</taxon>
        <taxon>Pseudomonadati</taxon>
        <taxon>Bacteroidota</taxon>
        <taxon>Bacteroidia</taxon>
        <taxon>Bacteroidales</taxon>
        <taxon>Tannerellaceae</taxon>
        <taxon>Parabacteroides</taxon>
    </lineage>
</organism>